<evidence type="ECO:0000256" key="7">
    <source>
        <dbReference type="SAM" id="SignalP"/>
    </source>
</evidence>
<evidence type="ECO:0000256" key="3">
    <source>
        <dbReference type="ARBA" id="ARBA00022801"/>
    </source>
</evidence>
<organism evidence="9 10">
    <name type="scientific">Deinococcus terrestris</name>
    <dbReference type="NCBI Taxonomy" id="2651870"/>
    <lineage>
        <taxon>Bacteria</taxon>
        <taxon>Thermotogati</taxon>
        <taxon>Deinococcota</taxon>
        <taxon>Deinococci</taxon>
        <taxon>Deinococcales</taxon>
        <taxon>Deinococcaceae</taxon>
        <taxon>Deinococcus</taxon>
    </lineage>
</organism>
<dbReference type="EMBL" id="WBSL01000002">
    <property type="protein sequence ID" value="MPY66577.1"/>
    <property type="molecule type" value="Genomic_DNA"/>
</dbReference>
<evidence type="ECO:0000256" key="5">
    <source>
        <dbReference type="PROSITE-ProRule" id="PRU01240"/>
    </source>
</evidence>
<proteinExistence type="inferred from homology"/>
<keyword evidence="4 5" id="KW-0720">Serine protease</keyword>
<dbReference type="InterPro" id="IPR036852">
    <property type="entry name" value="Peptidase_S8/S53_dom_sf"/>
</dbReference>
<dbReference type="PROSITE" id="PS51257">
    <property type="entry name" value="PROKAR_LIPOPROTEIN"/>
    <property type="match status" value="1"/>
</dbReference>
<dbReference type="SUPFAM" id="SSF52743">
    <property type="entry name" value="Subtilisin-like"/>
    <property type="match status" value="1"/>
</dbReference>
<sequence>MVKRSTAAVLILSSLILASCSQQGPTAVGSQTTAARPSHVVQVRVPAGTTREQVEATYGAPALMFDAQEGYAVLGLSAAQARGSGLRAQNLAETPESNLGAFSASAIATMQGRTMWIKGDFSLWTAEGRTMWIKGQYDLIPENNLNFQIIRLEQAHTLAPKLGQGIKVAVIDTGVDVDHPALAGSLAPAGEWRDFYAGDTNPDEEGVLGEGGYGHGTGVAGIVLQIAPKATILPLRVLGPDGSGDVLHVAQAIDWAVARGAQVINLSLGSEERSAIVQDAIKRATEKNNVLVVASAGNENRPAISYPAHDMASGGAGERSLSVGSVNTAGLKSPFSNYSSNLEMVALGENVYTPGPDGMLVSWSGTSMATPMAAGGLALALSQGIDVPLKDLTKKMAEKSYDLYNNGMNAPYKDKLGKKGLMNLEAFLKDVLK</sequence>
<feature type="active site" description="Charge relay system" evidence="5">
    <location>
        <position position="367"/>
    </location>
</feature>
<comment type="similarity">
    <text evidence="1 5 6">Belongs to the peptidase S8 family.</text>
</comment>
<keyword evidence="2 5" id="KW-0645">Protease</keyword>
<reference evidence="9 10" key="1">
    <citation type="submission" date="2019-10" db="EMBL/GenBank/DDBJ databases">
        <title>Deinococcus sp. isolated from soil.</title>
        <authorList>
            <person name="Li Y."/>
            <person name="Wang J."/>
        </authorList>
    </citation>
    <scope>NUCLEOTIDE SEQUENCE [LARGE SCALE GENOMIC DNA]</scope>
    <source>
        <strain evidence="9 10">SDU3-2</strain>
    </source>
</reference>
<dbReference type="InterPro" id="IPR023828">
    <property type="entry name" value="Peptidase_S8_Ser-AS"/>
</dbReference>
<feature type="active site" description="Charge relay system" evidence="5">
    <location>
        <position position="172"/>
    </location>
</feature>
<evidence type="ECO:0000313" key="9">
    <source>
        <dbReference type="EMBL" id="MPY66577.1"/>
    </source>
</evidence>
<dbReference type="PANTHER" id="PTHR43399">
    <property type="entry name" value="SUBTILISIN-RELATED"/>
    <property type="match status" value="1"/>
</dbReference>
<gene>
    <name evidence="9" type="ORF">F8S09_07690</name>
</gene>
<feature type="domain" description="Peptidase S8/S53" evidence="8">
    <location>
        <begin position="163"/>
        <end position="382"/>
    </location>
</feature>
<dbReference type="InterPro" id="IPR000209">
    <property type="entry name" value="Peptidase_S8/S53_dom"/>
</dbReference>
<dbReference type="Pfam" id="PF00082">
    <property type="entry name" value="Peptidase_S8"/>
    <property type="match status" value="1"/>
</dbReference>
<evidence type="ECO:0000256" key="6">
    <source>
        <dbReference type="RuleBase" id="RU003355"/>
    </source>
</evidence>
<dbReference type="Proteomes" id="UP000484842">
    <property type="component" value="Unassembled WGS sequence"/>
</dbReference>
<keyword evidence="3 5" id="KW-0378">Hydrolase</keyword>
<feature type="signal peptide" evidence="7">
    <location>
        <begin position="1"/>
        <end position="18"/>
    </location>
</feature>
<dbReference type="PANTHER" id="PTHR43399:SF4">
    <property type="entry name" value="CELL WALL-ASSOCIATED PROTEASE"/>
    <property type="match status" value="1"/>
</dbReference>
<name>A0A7X1NVH5_9DEIO</name>
<dbReference type="GO" id="GO:0004252">
    <property type="term" value="F:serine-type endopeptidase activity"/>
    <property type="evidence" value="ECO:0007669"/>
    <property type="project" value="UniProtKB-UniRule"/>
</dbReference>
<dbReference type="InterPro" id="IPR051048">
    <property type="entry name" value="Peptidase_S8/S53_subtilisin"/>
</dbReference>
<dbReference type="AlphaFoldDB" id="A0A7X1NVH5"/>
<dbReference type="GO" id="GO:0006508">
    <property type="term" value="P:proteolysis"/>
    <property type="evidence" value="ECO:0007669"/>
    <property type="project" value="UniProtKB-KW"/>
</dbReference>
<dbReference type="InterPro" id="IPR015500">
    <property type="entry name" value="Peptidase_S8_subtilisin-rel"/>
</dbReference>
<feature type="chain" id="PRO_5030643250" evidence="7">
    <location>
        <begin position="19"/>
        <end position="433"/>
    </location>
</feature>
<dbReference type="InterPro" id="IPR023827">
    <property type="entry name" value="Peptidase_S8_Asp-AS"/>
</dbReference>
<dbReference type="PRINTS" id="PR00723">
    <property type="entry name" value="SUBTILISIN"/>
</dbReference>
<keyword evidence="7" id="KW-0732">Signal</keyword>
<evidence type="ECO:0000259" key="8">
    <source>
        <dbReference type="Pfam" id="PF00082"/>
    </source>
</evidence>
<evidence type="ECO:0000313" key="10">
    <source>
        <dbReference type="Proteomes" id="UP000484842"/>
    </source>
</evidence>
<comment type="caution">
    <text evidence="9">The sequence shown here is derived from an EMBL/GenBank/DDBJ whole genome shotgun (WGS) entry which is preliminary data.</text>
</comment>
<keyword evidence="10" id="KW-1185">Reference proteome</keyword>
<dbReference type="PROSITE" id="PS51892">
    <property type="entry name" value="SUBTILASE"/>
    <property type="match status" value="1"/>
</dbReference>
<protein>
    <submittedName>
        <fullName evidence="9">S8 family serine peptidase</fullName>
    </submittedName>
</protein>
<dbReference type="Gene3D" id="3.40.50.200">
    <property type="entry name" value="Peptidase S8/S53 domain"/>
    <property type="match status" value="1"/>
</dbReference>
<evidence type="ECO:0000256" key="1">
    <source>
        <dbReference type="ARBA" id="ARBA00011073"/>
    </source>
</evidence>
<dbReference type="PROSITE" id="PS00138">
    <property type="entry name" value="SUBTILASE_SER"/>
    <property type="match status" value="1"/>
</dbReference>
<accession>A0A7X1NVH5</accession>
<feature type="active site" description="Charge relay system" evidence="5">
    <location>
        <position position="215"/>
    </location>
</feature>
<evidence type="ECO:0000256" key="4">
    <source>
        <dbReference type="ARBA" id="ARBA00022825"/>
    </source>
</evidence>
<evidence type="ECO:0000256" key="2">
    <source>
        <dbReference type="ARBA" id="ARBA00022670"/>
    </source>
</evidence>
<dbReference type="PROSITE" id="PS00136">
    <property type="entry name" value="SUBTILASE_ASP"/>
    <property type="match status" value="1"/>
</dbReference>